<dbReference type="AlphaFoldDB" id="A0A348WNE3"/>
<feature type="domain" description="Endonuclease/exonuclease/phosphatase" evidence="2">
    <location>
        <begin position="287"/>
        <end position="534"/>
    </location>
</feature>
<dbReference type="InterPro" id="IPR047971">
    <property type="entry name" value="ExeM-like"/>
</dbReference>
<feature type="signal peptide" evidence="1">
    <location>
        <begin position="1"/>
        <end position="19"/>
    </location>
</feature>
<sequence>MNKLFIAMAVLLNTTAAYAQDCGEKQAEITPISTIQGEEWQSPLVGQNVTTSGTVTGKWTANDQLAGFFIQSTEPDNNPRTSEGLFVSSTTQQPFSEGDFVVVTGQVTEANEQTRLVDVTSLSACPQARPLPAPVEVKLPFKSNEQREQLENMLVTLVAESGQELTISGHYQLPRHGYFDVSSGRLFTPSQIVEPGADAREQMRINQLNRVQVDDNSDVEPNTLPFEQLTSSAQNSMRSGTTMMPIVGILTEFRGRARIQPTEAVVAKHISEPETPKAKDEYLRISSFNVLNLFNGDGDKNGFPTERGAKSFDAYQRQQAKIVSALVDIDADVFGLMEVENDGYGSDSAIVQLVNQLNEAQDSPYVIAEPRAQRLGDDQIAVGLIYNRNRVKPIGHAHTITQGPFRSGSRPPLAQVLEDKQSGQQFTVIVNHFKSKGGCPDNGPNANQNDGQYCWNQQRLDSAAALLEWVKQNAFPAPVLLGDFNAYYKEDPVQYIANHGFSNVSHADEYSYVFDSQAGALDHVFIDQGLTDSVKNVQHIHYNSDEPTVFSYQDTEYFKVGPYRSSDHDPVFIDVEF</sequence>
<dbReference type="InterPro" id="IPR005135">
    <property type="entry name" value="Endo/exonuclease/phosphatase"/>
</dbReference>
<dbReference type="InterPro" id="IPR036691">
    <property type="entry name" value="Endo/exonu/phosph_ase_sf"/>
</dbReference>
<evidence type="ECO:0000259" key="2">
    <source>
        <dbReference type="Pfam" id="PF03372"/>
    </source>
</evidence>
<dbReference type="CDD" id="cd10283">
    <property type="entry name" value="MnuA_DNase1-like"/>
    <property type="match status" value="1"/>
</dbReference>
<dbReference type="GO" id="GO:0003824">
    <property type="term" value="F:catalytic activity"/>
    <property type="evidence" value="ECO:0007669"/>
    <property type="project" value="InterPro"/>
</dbReference>
<accession>A0A348WNE3</accession>
<proteinExistence type="predicted"/>
<comment type="caution">
    <text evidence="3">The sequence shown here is derived from an EMBL/GenBank/DDBJ whole genome shotgun (WGS) entry which is preliminary data.</text>
</comment>
<dbReference type="STRING" id="314276.OS145_01152"/>
<gene>
    <name evidence="3" type="ORF">DCR58_04620</name>
</gene>
<dbReference type="SUPFAM" id="SSF56219">
    <property type="entry name" value="DNase I-like"/>
    <property type="match status" value="1"/>
</dbReference>
<dbReference type="PANTHER" id="PTHR42834:SF1">
    <property type="entry name" value="ENDONUCLEASE_EXONUCLEASE_PHOSPHATASE FAMILY PROTEIN (AFU_ORTHOLOGUE AFUA_3G09210)"/>
    <property type="match status" value="1"/>
</dbReference>
<keyword evidence="1" id="KW-0732">Signal</keyword>
<evidence type="ECO:0000313" key="4">
    <source>
        <dbReference type="Proteomes" id="UP000262878"/>
    </source>
</evidence>
<dbReference type="Gene3D" id="3.60.10.10">
    <property type="entry name" value="Endonuclease/exonuclease/phosphatase"/>
    <property type="match status" value="1"/>
</dbReference>
<dbReference type="NCBIfam" id="NF033681">
    <property type="entry name" value="ExeM_NucH_DNase"/>
    <property type="match status" value="1"/>
</dbReference>
<dbReference type="Proteomes" id="UP000262878">
    <property type="component" value="Unassembled WGS sequence"/>
</dbReference>
<dbReference type="Pfam" id="PF03372">
    <property type="entry name" value="Exo_endo_phos"/>
    <property type="match status" value="1"/>
</dbReference>
<dbReference type="CDD" id="cd04486">
    <property type="entry name" value="YhcR_OBF_like"/>
    <property type="match status" value="1"/>
</dbReference>
<name>A0A348WNE3_9GAMM</name>
<protein>
    <submittedName>
        <fullName evidence="3">Nuclease</fullName>
    </submittedName>
</protein>
<evidence type="ECO:0000313" key="3">
    <source>
        <dbReference type="EMBL" id="HAR56055.1"/>
    </source>
</evidence>
<organism evidence="3 4">
    <name type="scientific">Idiomarina baltica</name>
    <dbReference type="NCBI Taxonomy" id="190892"/>
    <lineage>
        <taxon>Bacteria</taxon>
        <taxon>Pseudomonadati</taxon>
        <taxon>Pseudomonadota</taxon>
        <taxon>Gammaproteobacteria</taxon>
        <taxon>Alteromonadales</taxon>
        <taxon>Idiomarinaceae</taxon>
        <taxon>Idiomarina</taxon>
    </lineage>
</organism>
<reference evidence="3 4" key="1">
    <citation type="journal article" date="2018" name="Nat. Biotechnol.">
        <title>A standardized bacterial taxonomy based on genome phylogeny substantially revises the tree of life.</title>
        <authorList>
            <person name="Parks D.H."/>
            <person name="Chuvochina M."/>
            <person name="Waite D.W."/>
            <person name="Rinke C."/>
            <person name="Skarshewski A."/>
            <person name="Chaumeil P.A."/>
            <person name="Hugenholtz P."/>
        </authorList>
    </citation>
    <scope>NUCLEOTIDE SEQUENCE [LARGE SCALE GENOMIC DNA]</scope>
    <source>
        <strain evidence="3">UBA9360</strain>
    </source>
</reference>
<feature type="chain" id="PRO_5016758208" evidence="1">
    <location>
        <begin position="20"/>
        <end position="577"/>
    </location>
</feature>
<dbReference type="EMBL" id="DMUP01000104">
    <property type="protein sequence ID" value="HAR56055.1"/>
    <property type="molecule type" value="Genomic_DNA"/>
</dbReference>
<dbReference type="PANTHER" id="PTHR42834">
    <property type="entry name" value="ENDONUCLEASE/EXONUCLEASE/PHOSPHATASE FAMILY PROTEIN (AFU_ORTHOLOGUE AFUA_3G09210)"/>
    <property type="match status" value="1"/>
</dbReference>
<evidence type="ECO:0000256" key="1">
    <source>
        <dbReference type="SAM" id="SignalP"/>
    </source>
</evidence>